<proteinExistence type="predicted"/>
<dbReference type="CDD" id="cd22160">
    <property type="entry name" value="F-box_AtFBL13-like"/>
    <property type="match status" value="1"/>
</dbReference>
<dbReference type="InterPro" id="IPR053781">
    <property type="entry name" value="F-box_AtFBL13-like"/>
</dbReference>
<dbReference type="PANTHER" id="PTHR31900">
    <property type="entry name" value="F-BOX/RNI SUPERFAMILY PROTEIN-RELATED"/>
    <property type="match status" value="1"/>
</dbReference>
<sequence>MMFIGTPGRASSPTLIPTMDIHRIARPFHGGELHTVESTHRLACIDYRVLHFKDVTFSWDESQPAQQVTFSLPVFEEFQIKACLWLYMIITIVALVLKSLCVVDTFGTLDCLDDECYNCEMKILCVGDLKSLTFDCNFLRVYSLHKLPSLVDPSMNFVGTQFMGNNAVHQVFREFCDVNDLEVSSSVVEVLFRPEISSIMPNLLKVINLEINKTYDGLDGSSLICLLSDMPNIESLVFSDTHWTFGVNLQILPTLPVVICNVSNQSIEYHFREIVYSGNPPVIREETLSCLSNAEFEFASPPKDFNGIDRNLIECRAFEILEWVRNVKKLALEGLYIEFLTRHQELLARLPTSCATVKHLKLDLYPDKKPVEVVMFLLRRYPNLQTLCISIKTPSLTSMGNMGGQIPLEELNSQSMLKCLRKVEIKYFGGSGSELDLNFFLKRVDATLNWIKCFPVHSSKHKVSITECSLPHYEFMIHSVCKSFDHHKCIRMEMDRISNLPEPIRSHILDFLPMEDAFRTSILSRQWRYVCFSLSNLTFDQHSFMQKNYGDFACFGLPPDISLETLLSLRTASFTWSVTRSDQRASYIHPAHKIVAGLRNVTELCLYDFYIEALTSRDPVCLPTYSTLKHLHLHMFPIENQVQAVIILLKRTPNLQTLGIYVMMGDTMQDTLVEKEYWQPQELYSVHTLDHLKLLKIESLQGTESEFRLLRHLFENGNAIERMNICYSKEMTEAGRTDFSEKLMKLVRVSTEVEISAGDDSYKPHTHVFRWLTV</sequence>
<gene>
    <name evidence="2" type="ORF">IFM89_036175</name>
</gene>
<comment type="caution">
    <text evidence="2">The sequence shown here is derived from an EMBL/GenBank/DDBJ whole genome shotgun (WGS) entry which is preliminary data.</text>
</comment>
<evidence type="ECO:0000313" key="3">
    <source>
        <dbReference type="Proteomes" id="UP000631114"/>
    </source>
</evidence>
<dbReference type="AlphaFoldDB" id="A0A835H4U9"/>
<dbReference type="Pfam" id="PF00646">
    <property type="entry name" value="F-box"/>
    <property type="match status" value="1"/>
</dbReference>
<dbReference type="InterPro" id="IPR050232">
    <property type="entry name" value="FBL13/AtMIF1-like"/>
</dbReference>
<dbReference type="InterPro" id="IPR036047">
    <property type="entry name" value="F-box-like_dom_sf"/>
</dbReference>
<keyword evidence="3" id="KW-1185">Reference proteome</keyword>
<dbReference type="SUPFAM" id="SSF81383">
    <property type="entry name" value="F-box domain"/>
    <property type="match status" value="1"/>
</dbReference>
<reference evidence="2 3" key="1">
    <citation type="submission" date="2020-10" db="EMBL/GenBank/DDBJ databases">
        <title>The Coptis chinensis genome and diversification of protoberbering-type alkaloids.</title>
        <authorList>
            <person name="Wang B."/>
            <person name="Shu S."/>
            <person name="Song C."/>
            <person name="Liu Y."/>
        </authorList>
    </citation>
    <scope>NUCLEOTIDE SEQUENCE [LARGE SCALE GENOMIC DNA]</scope>
    <source>
        <strain evidence="2">HL-2020</strain>
        <tissue evidence="2">Leaf</tissue>
    </source>
</reference>
<evidence type="ECO:0000259" key="1">
    <source>
        <dbReference type="PROSITE" id="PS50181"/>
    </source>
</evidence>
<organism evidence="2 3">
    <name type="scientific">Coptis chinensis</name>
    <dbReference type="NCBI Taxonomy" id="261450"/>
    <lineage>
        <taxon>Eukaryota</taxon>
        <taxon>Viridiplantae</taxon>
        <taxon>Streptophyta</taxon>
        <taxon>Embryophyta</taxon>
        <taxon>Tracheophyta</taxon>
        <taxon>Spermatophyta</taxon>
        <taxon>Magnoliopsida</taxon>
        <taxon>Ranunculales</taxon>
        <taxon>Ranunculaceae</taxon>
        <taxon>Coptidoideae</taxon>
        <taxon>Coptis</taxon>
    </lineage>
</organism>
<dbReference type="InterPro" id="IPR001810">
    <property type="entry name" value="F-box_dom"/>
</dbReference>
<name>A0A835H4U9_9MAGN</name>
<protein>
    <recommendedName>
        <fullName evidence="1">F-box domain-containing protein</fullName>
    </recommendedName>
</protein>
<dbReference type="EMBL" id="JADFTS010000009">
    <property type="protein sequence ID" value="KAF9590683.1"/>
    <property type="molecule type" value="Genomic_DNA"/>
</dbReference>
<dbReference type="PROSITE" id="PS50181">
    <property type="entry name" value="FBOX"/>
    <property type="match status" value="1"/>
</dbReference>
<dbReference type="Proteomes" id="UP000631114">
    <property type="component" value="Unassembled WGS sequence"/>
</dbReference>
<dbReference type="Gene3D" id="1.20.1280.50">
    <property type="match status" value="1"/>
</dbReference>
<dbReference type="PANTHER" id="PTHR31900:SF30">
    <property type="entry name" value="SUPERFAMILY PROTEIN, PUTATIVE-RELATED"/>
    <property type="match status" value="1"/>
</dbReference>
<feature type="domain" description="F-box" evidence="1">
    <location>
        <begin position="494"/>
        <end position="542"/>
    </location>
</feature>
<accession>A0A835H4U9</accession>
<evidence type="ECO:0000313" key="2">
    <source>
        <dbReference type="EMBL" id="KAF9590683.1"/>
    </source>
</evidence>